<evidence type="ECO:0008006" key="4">
    <source>
        <dbReference type="Google" id="ProtNLM"/>
    </source>
</evidence>
<gene>
    <name evidence="2" type="ORF">CCHLO57077_00010593</name>
</gene>
<reference evidence="2" key="1">
    <citation type="submission" date="2023-01" db="EMBL/GenBank/DDBJ databases">
        <authorList>
            <person name="Piombo E."/>
        </authorList>
    </citation>
    <scope>NUCLEOTIDE SEQUENCE</scope>
</reference>
<sequence length="523" mass="59924">LVIQELLEVEDKSEILAVLEDYPAGLDQIYERMLKQISELKRKGPEMCRRIISTAVFAYRPLHLHELHALSRLGEYNLKAHDVERTVRLCRSFLTVRKDHVYLIHQSAKDFLTGTSFRNTFLCNPQRTHYDLFRRSIEVMGGVLKRDIYDLILPGITIGEISPPDPNPLKEAEYACIYWINHYCDFYKADIDAAAQNTPTNSDMIVQFLKKFLLNWLEALSLLHHLDDGVRSIRRLEKLLEEHKGPSSRQLSALIYECRRFLLENKWMIEEAPLQTYVSALLFSPNESRIPSGSSDGTTRLWDPNTGSELRVLSGGTRIAAVAFSCDSKMLASAYFDWTIRIWNPETGKQLRRFADCDKPLAFSYDSKLLAFGSPDQTILIWDLGNGSRLHLPHSLDGQKAWVHSISFSFDSKFLVSQSYYDGTLWEIVRIWDPVKGSMLHKLDLQHGIIRSVSFSLDSKLLGVEFYEGPVQLWNSETGTVSESSQAKRLDQIQGFQKKPLLTATDCVSRISFMGRDIIWLPP</sequence>
<dbReference type="InterPro" id="IPR001680">
    <property type="entry name" value="WD40_rpt"/>
</dbReference>
<dbReference type="PROSITE" id="PS50082">
    <property type="entry name" value="WD_REPEATS_2"/>
    <property type="match status" value="3"/>
</dbReference>
<dbReference type="PANTHER" id="PTHR19879:SF9">
    <property type="entry name" value="TRANSCRIPTION INITIATION FACTOR TFIID SUBUNIT 5"/>
    <property type="match status" value="1"/>
</dbReference>
<feature type="non-terminal residue" evidence="2">
    <location>
        <position position="523"/>
    </location>
</feature>
<dbReference type="InterPro" id="IPR036322">
    <property type="entry name" value="WD40_repeat_dom_sf"/>
</dbReference>
<evidence type="ECO:0000313" key="2">
    <source>
        <dbReference type="EMBL" id="CAI6096188.1"/>
    </source>
</evidence>
<dbReference type="PANTHER" id="PTHR19879">
    <property type="entry name" value="TRANSCRIPTION INITIATION FACTOR TFIID"/>
    <property type="match status" value="1"/>
</dbReference>
<keyword evidence="3" id="KW-1185">Reference proteome</keyword>
<dbReference type="Pfam" id="PF00400">
    <property type="entry name" value="WD40"/>
    <property type="match status" value="4"/>
</dbReference>
<feature type="repeat" description="WD" evidence="1">
    <location>
        <begin position="361"/>
        <end position="392"/>
    </location>
</feature>
<comment type="caution">
    <text evidence="2">The sequence shown here is derived from an EMBL/GenBank/DDBJ whole genome shotgun (WGS) entry which is preliminary data.</text>
</comment>
<evidence type="ECO:0000313" key="3">
    <source>
        <dbReference type="Proteomes" id="UP001160390"/>
    </source>
</evidence>
<accession>A0AA35MFG0</accession>
<dbReference type="Proteomes" id="UP001160390">
    <property type="component" value="Unassembled WGS sequence"/>
</dbReference>
<dbReference type="EMBL" id="CABFNP030001281">
    <property type="protein sequence ID" value="CAI6096188.1"/>
    <property type="molecule type" value="Genomic_DNA"/>
</dbReference>
<feature type="repeat" description="WD" evidence="1">
    <location>
        <begin position="278"/>
        <end position="312"/>
    </location>
</feature>
<proteinExistence type="predicted"/>
<dbReference type="SMART" id="SM00320">
    <property type="entry name" value="WD40"/>
    <property type="match status" value="5"/>
</dbReference>
<evidence type="ECO:0000256" key="1">
    <source>
        <dbReference type="PROSITE-ProRule" id="PRU00221"/>
    </source>
</evidence>
<dbReference type="Gene3D" id="2.130.10.10">
    <property type="entry name" value="YVTN repeat-like/Quinoprotein amine dehydrogenase"/>
    <property type="match status" value="2"/>
</dbReference>
<feature type="repeat" description="WD" evidence="1">
    <location>
        <begin position="319"/>
        <end position="353"/>
    </location>
</feature>
<protein>
    <recommendedName>
        <fullName evidence="4">Vegetative incompatibility protein HET-E-1</fullName>
    </recommendedName>
</protein>
<name>A0AA35MFG0_9HYPO</name>
<dbReference type="AlphaFoldDB" id="A0AA35MFG0"/>
<dbReference type="SUPFAM" id="SSF50978">
    <property type="entry name" value="WD40 repeat-like"/>
    <property type="match status" value="1"/>
</dbReference>
<dbReference type="PROSITE" id="PS50294">
    <property type="entry name" value="WD_REPEATS_REGION"/>
    <property type="match status" value="1"/>
</dbReference>
<organism evidence="2 3">
    <name type="scientific">Clonostachys chloroleuca</name>
    <dbReference type="NCBI Taxonomy" id="1926264"/>
    <lineage>
        <taxon>Eukaryota</taxon>
        <taxon>Fungi</taxon>
        <taxon>Dikarya</taxon>
        <taxon>Ascomycota</taxon>
        <taxon>Pezizomycotina</taxon>
        <taxon>Sordariomycetes</taxon>
        <taxon>Hypocreomycetidae</taxon>
        <taxon>Hypocreales</taxon>
        <taxon>Bionectriaceae</taxon>
        <taxon>Clonostachys</taxon>
    </lineage>
</organism>
<dbReference type="InterPro" id="IPR015943">
    <property type="entry name" value="WD40/YVTN_repeat-like_dom_sf"/>
</dbReference>
<keyword evidence="1" id="KW-0853">WD repeat</keyword>
<feature type="non-terminal residue" evidence="2">
    <location>
        <position position="1"/>
    </location>
</feature>